<dbReference type="Proteomes" id="UP000000561">
    <property type="component" value="Chromosome 1"/>
</dbReference>
<keyword evidence="3" id="KW-1185">Reference proteome</keyword>
<dbReference type="AlphaFoldDB" id="A0A0D1EAA0"/>
<feature type="domain" description="GST C-terminal" evidence="1">
    <location>
        <begin position="125"/>
        <end position="255"/>
    </location>
</feature>
<dbReference type="GeneID" id="23561864"/>
<dbReference type="Pfam" id="PF13410">
    <property type="entry name" value="GST_C_2"/>
    <property type="match status" value="1"/>
</dbReference>
<dbReference type="InterPro" id="IPR036282">
    <property type="entry name" value="Glutathione-S-Trfase_C_sf"/>
</dbReference>
<dbReference type="KEGG" id="uma:UMAG_00608"/>
<dbReference type="eggNOG" id="ENOG502S98U">
    <property type="taxonomic scope" value="Eukaryota"/>
</dbReference>
<dbReference type="PROSITE" id="PS50405">
    <property type="entry name" value="GST_CTER"/>
    <property type="match status" value="1"/>
</dbReference>
<evidence type="ECO:0000313" key="3">
    <source>
        <dbReference type="Proteomes" id="UP000000561"/>
    </source>
</evidence>
<dbReference type="Gene3D" id="3.40.30.10">
    <property type="entry name" value="Glutaredoxin"/>
    <property type="match status" value="1"/>
</dbReference>
<proteinExistence type="predicted"/>
<dbReference type="OMA" id="WITRASH"/>
<organism evidence="2 3">
    <name type="scientific">Mycosarcoma maydis</name>
    <name type="common">Corn smut fungus</name>
    <name type="synonym">Ustilago maydis</name>
    <dbReference type="NCBI Taxonomy" id="5270"/>
    <lineage>
        <taxon>Eukaryota</taxon>
        <taxon>Fungi</taxon>
        <taxon>Dikarya</taxon>
        <taxon>Basidiomycota</taxon>
        <taxon>Ustilaginomycotina</taxon>
        <taxon>Ustilaginomycetes</taxon>
        <taxon>Ustilaginales</taxon>
        <taxon>Ustilaginaceae</taxon>
        <taxon>Mycosarcoma</taxon>
    </lineage>
</organism>
<accession>A0A0D1EAA0</accession>
<sequence>MTTPDRAGAPEELGMIELFGERASALTRTIHLALTELNIHFVWITRASHSDDTSSRHAYASTPLLVHRPDGLYTRSEDVVSLSGAFAIRRYIDELLAPLAIRSGKGLKFLTPPLGVSSGTVEPCSVIARAKLDALVAKFSHTIIPTLDSTYMKPASLLAKQGQHPESINTSLAEGLARIHSLLEIVQSQAATQWILPGTTNQLTWADLFLYPILADLRASPAAHFVSGDSPNFTWLAAWLQRMDQRESVQLAKNA</sequence>
<gene>
    <name evidence="2" type="ORF">UMAG_00608</name>
</gene>
<dbReference type="EMBL" id="CM003140">
    <property type="protein sequence ID" value="KIS72191.1"/>
    <property type="molecule type" value="Genomic_DNA"/>
</dbReference>
<name>A0A0D1EAA0_MYCMD</name>
<dbReference type="CDD" id="cd00299">
    <property type="entry name" value="GST_C_family"/>
    <property type="match status" value="1"/>
</dbReference>
<evidence type="ECO:0000313" key="2">
    <source>
        <dbReference type="EMBL" id="KIS72191.1"/>
    </source>
</evidence>
<dbReference type="VEuPathDB" id="FungiDB:UMAG_00608"/>
<dbReference type="InterPro" id="IPR010987">
    <property type="entry name" value="Glutathione-S-Trfase_C-like"/>
</dbReference>
<dbReference type="RefSeq" id="XP_011386431.1">
    <property type="nucleotide sequence ID" value="XM_011388129.1"/>
</dbReference>
<evidence type="ECO:0000259" key="1">
    <source>
        <dbReference type="PROSITE" id="PS50405"/>
    </source>
</evidence>
<dbReference type="OrthoDB" id="249703at2759"/>
<dbReference type="InParanoid" id="A0A0D1EAA0"/>
<dbReference type="Gene3D" id="1.20.1050.10">
    <property type="match status" value="1"/>
</dbReference>
<dbReference type="SUPFAM" id="SSF47616">
    <property type="entry name" value="GST C-terminal domain-like"/>
    <property type="match status" value="1"/>
</dbReference>
<protein>
    <recommendedName>
        <fullName evidence="1">GST C-terminal domain-containing protein</fullName>
    </recommendedName>
</protein>
<reference evidence="2 3" key="1">
    <citation type="journal article" date="2006" name="Nature">
        <title>Insights from the genome of the biotrophic fungal plant pathogen Ustilago maydis.</title>
        <authorList>
            <person name="Kamper J."/>
            <person name="Kahmann R."/>
            <person name="Bolker M."/>
            <person name="Ma L.J."/>
            <person name="Brefort T."/>
            <person name="Saville B.J."/>
            <person name="Banuett F."/>
            <person name="Kronstad J.W."/>
            <person name="Gold S.E."/>
            <person name="Muller O."/>
            <person name="Perlin M.H."/>
            <person name="Wosten H.A."/>
            <person name="de Vries R."/>
            <person name="Ruiz-Herrera J."/>
            <person name="Reynaga-Pena C.G."/>
            <person name="Snetselaar K."/>
            <person name="McCann M."/>
            <person name="Perez-Martin J."/>
            <person name="Feldbrugge M."/>
            <person name="Basse C.W."/>
            <person name="Steinberg G."/>
            <person name="Ibeas J.I."/>
            <person name="Holloman W."/>
            <person name="Guzman P."/>
            <person name="Farman M."/>
            <person name="Stajich J.E."/>
            <person name="Sentandreu R."/>
            <person name="Gonzalez-Prieto J.M."/>
            <person name="Kennell J.C."/>
            <person name="Molina L."/>
            <person name="Schirawski J."/>
            <person name="Mendoza-Mendoza A."/>
            <person name="Greilinger D."/>
            <person name="Munch K."/>
            <person name="Rossel N."/>
            <person name="Scherer M."/>
            <person name="Vranes M."/>
            <person name="Ladendorf O."/>
            <person name="Vincon V."/>
            <person name="Fuchs U."/>
            <person name="Sandrock B."/>
            <person name="Meng S."/>
            <person name="Ho E.C."/>
            <person name="Cahill M.J."/>
            <person name="Boyce K.J."/>
            <person name="Klose J."/>
            <person name="Klosterman S.J."/>
            <person name="Deelstra H.J."/>
            <person name="Ortiz-Castellanos L."/>
            <person name="Li W."/>
            <person name="Sanchez-Alonso P."/>
            <person name="Schreier P.H."/>
            <person name="Hauser-Hahn I."/>
            <person name="Vaupel M."/>
            <person name="Koopmann E."/>
            <person name="Friedrich G."/>
            <person name="Voss H."/>
            <person name="Schluter T."/>
            <person name="Margolis J."/>
            <person name="Platt D."/>
            <person name="Swimmer C."/>
            <person name="Gnirke A."/>
            <person name="Chen F."/>
            <person name="Vysotskaia V."/>
            <person name="Mannhaupt G."/>
            <person name="Guldener U."/>
            <person name="Munsterkotter M."/>
            <person name="Haase D."/>
            <person name="Oesterheld M."/>
            <person name="Mewes H.W."/>
            <person name="Mauceli E.W."/>
            <person name="DeCaprio D."/>
            <person name="Wade C.M."/>
            <person name="Butler J."/>
            <person name="Young S."/>
            <person name="Jaffe D.B."/>
            <person name="Calvo S."/>
            <person name="Nusbaum C."/>
            <person name="Galagan J."/>
            <person name="Birren B.W."/>
        </authorList>
    </citation>
    <scope>NUCLEOTIDE SEQUENCE [LARGE SCALE GENOMIC DNA]</scope>
    <source>
        <strain evidence="3">DSM 14603 / FGSC 9021 / UM521</strain>
    </source>
</reference>